<reference evidence="3" key="2">
    <citation type="journal article" date="2008" name="Nucleic Acids Res.">
        <title>The rice annotation project database (RAP-DB): 2008 update.</title>
        <authorList>
            <consortium name="The rice annotation project (RAP)"/>
        </authorList>
    </citation>
    <scope>GENOME REANNOTATION</scope>
    <source>
        <strain evidence="3">cv. Nipponbare</strain>
    </source>
</reference>
<accession>Q5Z785</accession>
<evidence type="ECO:0000313" key="2">
    <source>
        <dbReference type="EMBL" id="BAD54229.1"/>
    </source>
</evidence>
<proteinExistence type="predicted"/>
<feature type="region of interest" description="Disordered" evidence="1">
    <location>
        <begin position="1"/>
        <end position="70"/>
    </location>
</feature>
<evidence type="ECO:0000256" key="1">
    <source>
        <dbReference type="SAM" id="MobiDB-lite"/>
    </source>
</evidence>
<feature type="compositionally biased region" description="Basic and acidic residues" evidence="1">
    <location>
        <begin position="46"/>
        <end position="62"/>
    </location>
</feature>
<sequence length="86" mass="9294">MLPGHVRAGRRRRELRRRRHSFIISDPAGGRHGGVASTTAPSKPHGRNDDAALLGEARRGRAVDGGQSSRGRLQVGMLGHALNQRV</sequence>
<evidence type="ECO:0000313" key="3">
    <source>
        <dbReference type="Proteomes" id="UP000000763"/>
    </source>
</evidence>
<organism evidence="2 3">
    <name type="scientific">Oryza sativa subsp. japonica</name>
    <name type="common">Rice</name>
    <dbReference type="NCBI Taxonomy" id="39947"/>
    <lineage>
        <taxon>Eukaryota</taxon>
        <taxon>Viridiplantae</taxon>
        <taxon>Streptophyta</taxon>
        <taxon>Embryophyta</taxon>
        <taxon>Tracheophyta</taxon>
        <taxon>Spermatophyta</taxon>
        <taxon>Magnoliopsida</taxon>
        <taxon>Liliopsida</taxon>
        <taxon>Poales</taxon>
        <taxon>Poaceae</taxon>
        <taxon>BOP clade</taxon>
        <taxon>Oryzoideae</taxon>
        <taxon>Oryzeae</taxon>
        <taxon>Oryzinae</taxon>
        <taxon>Oryza</taxon>
        <taxon>Oryza sativa</taxon>
    </lineage>
</organism>
<feature type="compositionally biased region" description="Basic residues" evidence="1">
    <location>
        <begin position="7"/>
        <end position="21"/>
    </location>
</feature>
<name>Q5Z785_ORYSJ</name>
<gene>
    <name evidence="2" type="primary">P0410C01.40</name>
</gene>
<protein>
    <submittedName>
        <fullName evidence="2">Uncharacterized protein</fullName>
    </submittedName>
</protein>
<dbReference type="AlphaFoldDB" id="Q5Z785"/>
<dbReference type="EMBL" id="AP004749">
    <property type="protein sequence ID" value="BAD54229.1"/>
    <property type="molecule type" value="Genomic_DNA"/>
</dbReference>
<reference evidence="3" key="1">
    <citation type="journal article" date="2005" name="Nature">
        <title>The map-based sequence of the rice genome.</title>
        <authorList>
            <consortium name="International rice genome sequencing project (IRGSP)"/>
            <person name="Matsumoto T."/>
            <person name="Wu J."/>
            <person name="Kanamori H."/>
            <person name="Katayose Y."/>
            <person name="Fujisawa M."/>
            <person name="Namiki N."/>
            <person name="Mizuno H."/>
            <person name="Yamamoto K."/>
            <person name="Antonio B.A."/>
            <person name="Baba T."/>
            <person name="Sakata K."/>
            <person name="Nagamura Y."/>
            <person name="Aoki H."/>
            <person name="Arikawa K."/>
            <person name="Arita K."/>
            <person name="Bito T."/>
            <person name="Chiden Y."/>
            <person name="Fujitsuka N."/>
            <person name="Fukunaka R."/>
            <person name="Hamada M."/>
            <person name="Harada C."/>
            <person name="Hayashi A."/>
            <person name="Hijishita S."/>
            <person name="Honda M."/>
            <person name="Hosokawa S."/>
            <person name="Ichikawa Y."/>
            <person name="Idonuma A."/>
            <person name="Iijima M."/>
            <person name="Ikeda M."/>
            <person name="Ikeno M."/>
            <person name="Ito K."/>
            <person name="Ito S."/>
            <person name="Ito T."/>
            <person name="Ito Y."/>
            <person name="Ito Y."/>
            <person name="Iwabuchi A."/>
            <person name="Kamiya K."/>
            <person name="Karasawa W."/>
            <person name="Kurita K."/>
            <person name="Katagiri S."/>
            <person name="Kikuta A."/>
            <person name="Kobayashi H."/>
            <person name="Kobayashi N."/>
            <person name="Machita K."/>
            <person name="Maehara T."/>
            <person name="Masukawa M."/>
            <person name="Mizubayashi T."/>
            <person name="Mukai Y."/>
            <person name="Nagasaki H."/>
            <person name="Nagata Y."/>
            <person name="Naito S."/>
            <person name="Nakashima M."/>
            <person name="Nakama Y."/>
            <person name="Nakamichi Y."/>
            <person name="Nakamura M."/>
            <person name="Meguro A."/>
            <person name="Negishi M."/>
            <person name="Ohta I."/>
            <person name="Ohta T."/>
            <person name="Okamoto M."/>
            <person name="Ono N."/>
            <person name="Saji S."/>
            <person name="Sakaguchi M."/>
            <person name="Sakai K."/>
            <person name="Shibata M."/>
            <person name="Shimokawa T."/>
            <person name="Song J."/>
            <person name="Takazaki Y."/>
            <person name="Terasawa K."/>
            <person name="Tsugane M."/>
            <person name="Tsuji K."/>
            <person name="Ueda S."/>
            <person name="Waki K."/>
            <person name="Yamagata H."/>
            <person name="Yamamoto M."/>
            <person name="Yamamoto S."/>
            <person name="Yamane H."/>
            <person name="Yoshiki S."/>
            <person name="Yoshihara R."/>
            <person name="Yukawa K."/>
            <person name="Zhong H."/>
            <person name="Yano M."/>
            <person name="Yuan Q."/>
            <person name="Ouyang S."/>
            <person name="Liu J."/>
            <person name="Jones K.M."/>
            <person name="Gansberger K."/>
            <person name="Moffat K."/>
            <person name="Hill J."/>
            <person name="Bera J."/>
            <person name="Fadrosh D."/>
            <person name="Jin S."/>
            <person name="Johri S."/>
            <person name="Kim M."/>
            <person name="Overton L."/>
            <person name="Reardon M."/>
            <person name="Tsitrin T."/>
            <person name="Vuong H."/>
            <person name="Weaver B."/>
            <person name="Ciecko A."/>
            <person name="Tallon L."/>
            <person name="Jackson J."/>
            <person name="Pai G."/>
            <person name="Aken S.V."/>
            <person name="Utterback T."/>
            <person name="Reidmuller S."/>
            <person name="Feldblyum T."/>
            <person name="Hsiao J."/>
            <person name="Zismann V."/>
            <person name="Iobst S."/>
            <person name="de Vazeille A.R."/>
            <person name="Buell C.R."/>
            <person name="Ying K."/>
            <person name="Li Y."/>
            <person name="Lu T."/>
            <person name="Huang Y."/>
            <person name="Zhao Q."/>
            <person name="Feng Q."/>
            <person name="Zhang L."/>
            <person name="Zhu J."/>
            <person name="Weng Q."/>
            <person name="Mu J."/>
            <person name="Lu Y."/>
            <person name="Fan D."/>
            <person name="Liu Y."/>
            <person name="Guan J."/>
            <person name="Zhang Y."/>
            <person name="Yu S."/>
            <person name="Liu X."/>
            <person name="Zhang Y."/>
            <person name="Hong G."/>
            <person name="Han B."/>
            <person name="Choisne N."/>
            <person name="Demange N."/>
            <person name="Orjeda G."/>
            <person name="Samain S."/>
            <person name="Cattolico L."/>
            <person name="Pelletier E."/>
            <person name="Couloux A."/>
            <person name="Segurens B."/>
            <person name="Wincker P."/>
            <person name="D'Hont A."/>
            <person name="Scarpelli C."/>
            <person name="Weissenbach J."/>
            <person name="Salanoubat M."/>
            <person name="Quetier F."/>
            <person name="Yu Y."/>
            <person name="Kim H.R."/>
            <person name="Rambo T."/>
            <person name="Currie J."/>
            <person name="Collura K."/>
            <person name="Luo M."/>
            <person name="Yang T."/>
            <person name="Ammiraju J.S.S."/>
            <person name="Engler F."/>
            <person name="Soderlund C."/>
            <person name="Wing R.A."/>
            <person name="Palmer L.E."/>
            <person name="de la Bastide M."/>
            <person name="Spiegel L."/>
            <person name="Nascimento L."/>
            <person name="Zutavern T."/>
            <person name="O'Shaughnessy A."/>
            <person name="Dike S."/>
            <person name="Dedhia N."/>
            <person name="Preston R."/>
            <person name="Balija V."/>
            <person name="McCombie W.R."/>
            <person name="Chow T."/>
            <person name="Chen H."/>
            <person name="Chung M."/>
            <person name="Chen C."/>
            <person name="Shaw J."/>
            <person name="Wu H."/>
            <person name="Hsiao K."/>
            <person name="Chao Y."/>
            <person name="Chu M."/>
            <person name="Cheng C."/>
            <person name="Hour A."/>
            <person name="Lee P."/>
            <person name="Lin S."/>
            <person name="Lin Y."/>
            <person name="Liou J."/>
            <person name="Liu S."/>
            <person name="Hsing Y."/>
            <person name="Raghuvanshi S."/>
            <person name="Mohanty A."/>
            <person name="Bharti A.K."/>
            <person name="Gaur A."/>
            <person name="Gupta V."/>
            <person name="Kumar D."/>
            <person name="Ravi V."/>
            <person name="Vij S."/>
            <person name="Kapur A."/>
            <person name="Khurana P."/>
            <person name="Khurana P."/>
            <person name="Khurana J.P."/>
            <person name="Tyagi A.K."/>
            <person name="Gaikwad K."/>
            <person name="Singh A."/>
            <person name="Dalal V."/>
            <person name="Srivastava S."/>
            <person name="Dixit A."/>
            <person name="Pal A.K."/>
            <person name="Ghazi I.A."/>
            <person name="Yadav M."/>
            <person name="Pandit A."/>
            <person name="Bhargava A."/>
            <person name="Sureshbabu K."/>
            <person name="Batra K."/>
            <person name="Sharma T.R."/>
            <person name="Mohapatra T."/>
            <person name="Singh N.K."/>
            <person name="Messing J."/>
            <person name="Nelson A.B."/>
            <person name="Fuks G."/>
            <person name="Kavchok S."/>
            <person name="Keizer G."/>
            <person name="Linton E."/>
            <person name="Llaca V."/>
            <person name="Song R."/>
            <person name="Tanyolac B."/>
            <person name="Young S."/>
            <person name="Ho-Il K."/>
            <person name="Hahn J.H."/>
            <person name="Sangsakoo G."/>
            <person name="Vanavichit A."/>
            <person name="de Mattos Luiz.A.T."/>
            <person name="Zimmer P.D."/>
            <person name="Malone G."/>
            <person name="Dellagostin O."/>
            <person name="de Oliveira A.C."/>
            <person name="Bevan M."/>
            <person name="Bancroft I."/>
            <person name="Minx P."/>
            <person name="Cordum H."/>
            <person name="Wilson R."/>
            <person name="Cheng Z."/>
            <person name="Jin W."/>
            <person name="Jiang J."/>
            <person name="Leong S.A."/>
            <person name="Iwama H."/>
            <person name="Gojobori T."/>
            <person name="Itoh T."/>
            <person name="Niimura Y."/>
            <person name="Fujii Y."/>
            <person name="Habara T."/>
            <person name="Sakai H."/>
            <person name="Sato Y."/>
            <person name="Wilson G."/>
            <person name="Kumar K."/>
            <person name="McCouch S."/>
            <person name="Juretic N."/>
            <person name="Hoen D."/>
            <person name="Wright S."/>
            <person name="Bruskiewich R."/>
            <person name="Bureau T."/>
            <person name="Miyao A."/>
            <person name="Hirochika H."/>
            <person name="Nishikawa T."/>
            <person name="Kadowaki K."/>
            <person name="Sugiura M."/>
            <person name="Burr B."/>
            <person name="Sasaki T."/>
        </authorList>
    </citation>
    <scope>NUCLEOTIDE SEQUENCE [LARGE SCALE GENOMIC DNA]</scope>
    <source>
        <strain evidence="3">cv. Nipponbare</strain>
    </source>
</reference>
<dbReference type="Proteomes" id="UP000000763">
    <property type="component" value="Chromosome 6"/>
</dbReference>